<keyword evidence="8" id="KW-1185">Reference proteome</keyword>
<dbReference type="InterPro" id="IPR005151">
    <property type="entry name" value="Tail-specific_protease"/>
</dbReference>
<evidence type="ECO:0000313" key="8">
    <source>
        <dbReference type="Proteomes" id="UP001500298"/>
    </source>
</evidence>
<keyword evidence="3 5" id="KW-0378">Hydrolase</keyword>
<organism evidence="7 8">
    <name type="scientific">Algivirga pacifica</name>
    <dbReference type="NCBI Taxonomy" id="1162670"/>
    <lineage>
        <taxon>Bacteria</taxon>
        <taxon>Pseudomonadati</taxon>
        <taxon>Bacteroidota</taxon>
        <taxon>Cytophagia</taxon>
        <taxon>Cytophagales</taxon>
        <taxon>Flammeovirgaceae</taxon>
        <taxon>Algivirga</taxon>
    </lineage>
</organism>
<keyword evidence="4 5" id="KW-0720">Serine protease</keyword>
<dbReference type="Proteomes" id="UP001500298">
    <property type="component" value="Unassembled WGS sequence"/>
</dbReference>
<dbReference type="SUPFAM" id="SSF52096">
    <property type="entry name" value="ClpP/crotonase"/>
    <property type="match status" value="1"/>
</dbReference>
<feature type="domain" description="PDZ" evidence="6">
    <location>
        <begin position="223"/>
        <end position="297"/>
    </location>
</feature>
<dbReference type="PANTHER" id="PTHR32060">
    <property type="entry name" value="TAIL-SPECIFIC PROTEASE"/>
    <property type="match status" value="1"/>
</dbReference>
<dbReference type="CDD" id="cd07560">
    <property type="entry name" value="Peptidase_S41_CPP"/>
    <property type="match status" value="1"/>
</dbReference>
<dbReference type="InterPro" id="IPR001478">
    <property type="entry name" value="PDZ"/>
</dbReference>
<reference evidence="8" key="1">
    <citation type="journal article" date="2019" name="Int. J. Syst. Evol. Microbiol.">
        <title>The Global Catalogue of Microorganisms (GCM) 10K type strain sequencing project: providing services to taxonomists for standard genome sequencing and annotation.</title>
        <authorList>
            <consortium name="The Broad Institute Genomics Platform"/>
            <consortium name="The Broad Institute Genome Sequencing Center for Infectious Disease"/>
            <person name="Wu L."/>
            <person name="Ma J."/>
        </authorList>
    </citation>
    <scope>NUCLEOTIDE SEQUENCE [LARGE SCALE GENOMIC DNA]</scope>
    <source>
        <strain evidence="8">JCM 18326</strain>
    </source>
</reference>
<dbReference type="Pfam" id="PF11818">
    <property type="entry name" value="DUF3340"/>
    <property type="match status" value="1"/>
</dbReference>
<dbReference type="EMBL" id="BAABJX010000020">
    <property type="protein sequence ID" value="GAA4827985.1"/>
    <property type="molecule type" value="Genomic_DNA"/>
</dbReference>
<dbReference type="InterPro" id="IPR040573">
    <property type="entry name" value="TSP_N"/>
</dbReference>
<dbReference type="Pfam" id="PF00595">
    <property type="entry name" value="PDZ"/>
    <property type="match status" value="1"/>
</dbReference>
<keyword evidence="2 5" id="KW-0645">Protease</keyword>
<dbReference type="NCBIfam" id="TIGR00225">
    <property type="entry name" value="prc"/>
    <property type="match status" value="1"/>
</dbReference>
<dbReference type="PANTHER" id="PTHR32060:SF22">
    <property type="entry name" value="CARBOXYL-TERMINAL-PROCESSING PEPTIDASE 3, CHLOROPLASTIC"/>
    <property type="match status" value="1"/>
</dbReference>
<evidence type="ECO:0000259" key="6">
    <source>
        <dbReference type="PROSITE" id="PS50106"/>
    </source>
</evidence>
<sequence length="683" mass="77934">MNADKQSVIKELLYITLRQAHFNNINVDDKFSEQAFDAYIERMDPNKRYFLKEDIELLSQYKRSIDDDLKGARSPLFEESQRILKQRHEEAEQYMEEVVKESMNFSKEEQVELDADKIDFAASKKELKDRWRQQVKYATLVRVNDKMTGQEKKKEDAKKNKEEFTPKTFEEIEVEAREKVEESYSNMFSVFEKMDDVDRFSTYVNAIVSIYGPHTEFFPPESKEKFDEEMAGKFEGIGARLQQSGDEIKVVQIIPGSASWKQGELKEGDVILKVAQGTDEPVSVESMSLKNAVKLIKGPKGTEVRLSVRKPDGRLEVVPIIRDVVIIKESYSKSAVIKDQATGKKWGVINLPSFYADFNDRKGRSSGEDVEQEILKLKGQNVDGIILDLRNNGGGSLGDAVKMSGLFIDKGPIVQVRDRMNSSRVHEDFAKGAVYDGPLVVMVNKFSASASEILAAALQDYDRAVIVGSNTFGKGTVQRFIDLDRLVNSRKQEFKPLGAIKLTVQKFYRVDGGATQVNGVKPDILLPDTYAYLDVGEKDLPNVMPWDRIEQANYMEWNRNVDLKKLRSSSEQRVKSNQVFQMIEQNALRMKENSDMTLQSLNYDKFASRQQMLKEESDKFSKLEKEHEGLDIAVMPSHVATDEPDSVIVRTANTWKEQLVKDVYIKEATDVLNDWVESSITKK</sequence>
<dbReference type="InterPro" id="IPR029045">
    <property type="entry name" value="ClpP/crotonase-like_dom_sf"/>
</dbReference>
<dbReference type="SMART" id="SM00245">
    <property type="entry name" value="TSPc"/>
    <property type="match status" value="1"/>
</dbReference>
<evidence type="ECO:0000256" key="2">
    <source>
        <dbReference type="ARBA" id="ARBA00022670"/>
    </source>
</evidence>
<dbReference type="CDD" id="cd06782">
    <property type="entry name" value="cpPDZ_CPP-like"/>
    <property type="match status" value="1"/>
</dbReference>
<accession>A0ABP9D407</accession>
<gene>
    <name evidence="7" type="ORF">GCM10023331_11120</name>
</gene>
<comment type="caution">
    <text evidence="7">The sequence shown here is derived from an EMBL/GenBank/DDBJ whole genome shotgun (WGS) entry which is preliminary data.</text>
</comment>
<dbReference type="PROSITE" id="PS50106">
    <property type="entry name" value="PDZ"/>
    <property type="match status" value="1"/>
</dbReference>
<dbReference type="SMART" id="SM00228">
    <property type="entry name" value="PDZ"/>
    <property type="match status" value="1"/>
</dbReference>
<evidence type="ECO:0000256" key="3">
    <source>
        <dbReference type="ARBA" id="ARBA00022801"/>
    </source>
</evidence>
<comment type="similarity">
    <text evidence="1 5">Belongs to the peptidase S41A family.</text>
</comment>
<dbReference type="SUPFAM" id="SSF50156">
    <property type="entry name" value="PDZ domain-like"/>
    <property type="match status" value="1"/>
</dbReference>
<dbReference type="Pfam" id="PF03572">
    <property type="entry name" value="Peptidase_S41"/>
    <property type="match status" value="1"/>
</dbReference>
<name>A0ABP9D407_9BACT</name>
<dbReference type="InterPro" id="IPR020992">
    <property type="entry name" value="Tail_Prtase_C"/>
</dbReference>
<dbReference type="Gene3D" id="3.90.226.10">
    <property type="entry name" value="2-enoyl-CoA Hydratase, Chain A, domain 1"/>
    <property type="match status" value="1"/>
</dbReference>
<protein>
    <submittedName>
        <fullName evidence="7">Carboxy terminal-processing peptidase</fullName>
    </submittedName>
</protein>
<dbReference type="Gene3D" id="2.30.42.10">
    <property type="match status" value="1"/>
</dbReference>
<evidence type="ECO:0000313" key="7">
    <source>
        <dbReference type="EMBL" id="GAA4827985.1"/>
    </source>
</evidence>
<dbReference type="Pfam" id="PF17804">
    <property type="entry name" value="TSP_NTD"/>
    <property type="match status" value="1"/>
</dbReference>
<dbReference type="InterPro" id="IPR036034">
    <property type="entry name" value="PDZ_sf"/>
</dbReference>
<evidence type="ECO:0000256" key="4">
    <source>
        <dbReference type="ARBA" id="ARBA00022825"/>
    </source>
</evidence>
<proteinExistence type="inferred from homology"/>
<evidence type="ECO:0000256" key="1">
    <source>
        <dbReference type="ARBA" id="ARBA00009179"/>
    </source>
</evidence>
<evidence type="ECO:0000256" key="5">
    <source>
        <dbReference type="RuleBase" id="RU004404"/>
    </source>
</evidence>
<dbReference type="InterPro" id="IPR004447">
    <property type="entry name" value="Peptidase_S41A"/>
</dbReference>